<dbReference type="InterPro" id="IPR036390">
    <property type="entry name" value="WH_DNA-bd_sf"/>
</dbReference>
<evidence type="ECO:0000313" key="7">
    <source>
        <dbReference type="Proteomes" id="UP000219994"/>
    </source>
</evidence>
<dbReference type="Pfam" id="PF09339">
    <property type="entry name" value="HTH_IclR"/>
    <property type="match status" value="1"/>
</dbReference>
<dbReference type="PANTHER" id="PTHR30136">
    <property type="entry name" value="HELIX-TURN-HELIX TRANSCRIPTIONAL REGULATOR, ICLR FAMILY"/>
    <property type="match status" value="1"/>
</dbReference>
<dbReference type="PROSITE" id="PS51077">
    <property type="entry name" value="HTH_ICLR"/>
    <property type="match status" value="1"/>
</dbReference>
<dbReference type="PROSITE" id="PS51078">
    <property type="entry name" value="ICLR_ED"/>
    <property type="match status" value="1"/>
</dbReference>
<proteinExistence type="predicted"/>
<evidence type="ECO:0000256" key="3">
    <source>
        <dbReference type="ARBA" id="ARBA00023163"/>
    </source>
</evidence>
<dbReference type="EMBL" id="NAEP01000024">
    <property type="protein sequence ID" value="PDQ35920.1"/>
    <property type="molecule type" value="Genomic_DNA"/>
</dbReference>
<dbReference type="InterPro" id="IPR014757">
    <property type="entry name" value="Tscrpt_reg_IclR_C"/>
</dbReference>
<dbReference type="InterPro" id="IPR036388">
    <property type="entry name" value="WH-like_DNA-bd_sf"/>
</dbReference>
<dbReference type="InterPro" id="IPR029016">
    <property type="entry name" value="GAF-like_dom_sf"/>
</dbReference>
<feature type="domain" description="HTH iclR-type" evidence="4">
    <location>
        <begin position="72"/>
        <end position="134"/>
    </location>
</feature>
<evidence type="ECO:0000256" key="1">
    <source>
        <dbReference type="ARBA" id="ARBA00023015"/>
    </source>
</evidence>
<dbReference type="AlphaFoldDB" id="A0A2A6FTA9"/>
<dbReference type="InterPro" id="IPR050707">
    <property type="entry name" value="HTH_MetabolicPath_Reg"/>
</dbReference>
<evidence type="ECO:0000313" key="6">
    <source>
        <dbReference type="EMBL" id="PDQ35920.1"/>
    </source>
</evidence>
<dbReference type="Proteomes" id="UP000219994">
    <property type="component" value="Unassembled WGS sequence"/>
</dbReference>
<name>A0A2A6FTA9_9MICO</name>
<accession>A0A2A6FTA9</accession>
<dbReference type="Pfam" id="PF01614">
    <property type="entry name" value="IclR_C"/>
    <property type="match status" value="1"/>
</dbReference>
<dbReference type="Gene3D" id="3.30.450.40">
    <property type="match status" value="1"/>
</dbReference>
<gene>
    <name evidence="6" type="ORF">B5766_03330</name>
</gene>
<keyword evidence="1" id="KW-0805">Transcription regulation</keyword>
<organism evidence="6 7">
    <name type="scientific">Candidatus Lumbricidiphila eiseniae</name>
    <dbReference type="NCBI Taxonomy" id="1969409"/>
    <lineage>
        <taxon>Bacteria</taxon>
        <taxon>Bacillati</taxon>
        <taxon>Actinomycetota</taxon>
        <taxon>Actinomycetes</taxon>
        <taxon>Micrococcales</taxon>
        <taxon>Microbacteriaceae</taxon>
        <taxon>Candidatus Lumbricidiphila</taxon>
    </lineage>
</organism>
<evidence type="ECO:0000259" key="5">
    <source>
        <dbReference type="PROSITE" id="PS51078"/>
    </source>
</evidence>
<evidence type="ECO:0000259" key="4">
    <source>
        <dbReference type="PROSITE" id="PS51077"/>
    </source>
</evidence>
<dbReference type="Gene3D" id="1.10.10.10">
    <property type="entry name" value="Winged helix-like DNA-binding domain superfamily/Winged helix DNA-binding domain"/>
    <property type="match status" value="1"/>
</dbReference>
<sequence>MWCGHRECGVFIGKYHGVEPSQPKRLVACAGTDTPTATVRALAVTLGISEWSTVGEDHLDAGTRSAPTRAPLQTVDRALSILLSYNPRRTDWGVVELADEFGLDKSAAQRLLATLARRGFLHADPITRRYRLGPVMWRMATMWERMGGMATLVRPVLATLAEETSRTAVFALADGAYVRAVAVVEGGSSPLRGDPMVGELYPAHAGATARAYFAFITPKEREILMYSRPLAQFNELTQQDSISIEHLMLDVAERGWAYSEGEYDRETRAVGAPVFVTGRPIGSVSIGELKRESSSEIRDHVNAVLRTAAGIGQLLSLRGTPPTKR</sequence>
<dbReference type="GO" id="GO:0003700">
    <property type="term" value="F:DNA-binding transcription factor activity"/>
    <property type="evidence" value="ECO:0007669"/>
    <property type="project" value="TreeGrafter"/>
</dbReference>
<keyword evidence="3" id="KW-0804">Transcription</keyword>
<feature type="domain" description="IclR-ED" evidence="5">
    <location>
        <begin position="135"/>
        <end position="317"/>
    </location>
</feature>
<dbReference type="GO" id="GO:0045892">
    <property type="term" value="P:negative regulation of DNA-templated transcription"/>
    <property type="evidence" value="ECO:0007669"/>
    <property type="project" value="TreeGrafter"/>
</dbReference>
<dbReference type="SUPFAM" id="SSF55781">
    <property type="entry name" value="GAF domain-like"/>
    <property type="match status" value="1"/>
</dbReference>
<keyword evidence="2" id="KW-0238">DNA-binding</keyword>
<dbReference type="GO" id="GO:0003677">
    <property type="term" value="F:DNA binding"/>
    <property type="evidence" value="ECO:0007669"/>
    <property type="project" value="UniProtKB-KW"/>
</dbReference>
<evidence type="ECO:0000256" key="2">
    <source>
        <dbReference type="ARBA" id="ARBA00023125"/>
    </source>
</evidence>
<dbReference type="SUPFAM" id="SSF46785">
    <property type="entry name" value="Winged helix' DNA-binding domain"/>
    <property type="match status" value="1"/>
</dbReference>
<evidence type="ECO:0008006" key="8">
    <source>
        <dbReference type="Google" id="ProtNLM"/>
    </source>
</evidence>
<dbReference type="PANTHER" id="PTHR30136:SF24">
    <property type="entry name" value="HTH-TYPE TRANSCRIPTIONAL REPRESSOR ALLR"/>
    <property type="match status" value="1"/>
</dbReference>
<reference evidence="7" key="1">
    <citation type="submission" date="2017-03" db="EMBL/GenBank/DDBJ databases">
        <authorList>
            <person name="Lund M.B."/>
        </authorList>
    </citation>
    <scope>NUCLEOTIDE SEQUENCE [LARGE SCALE GENOMIC DNA]</scope>
</reference>
<dbReference type="SMART" id="SM00346">
    <property type="entry name" value="HTH_ICLR"/>
    <property type="match status" value="1"/>
</dbReference>
<comment type="caution">
    <text evidence="6">The sequence shown here is derived from an EMBL/GenBank/DDBJ whole genome shotgun (WGS) entry which is preliminary data.</text>
</comment>
<protein>
    <recommendedName>
        <fullName evidence="8">IclR family transcriptional regulator</fullName>
    </recommendedName>
</protein>
<dbReference type="InterPro" id="IPR005471">
    <property type="entry name" value="Tscrpt_reg_IclR_N"/>
</dbReference>